<gene>
    <name evidence="2" type="ORF">ALECFALPRED_002898</name>
</gene>
<dbReference type="EMBL" id="CAJPDR010000198">
    <property type="protein sequence ID" value="CAF9925081.1"/>
    <property type="molecule type" value="Genomic_DNA"/>
</dbReference>
<dbReference type="AlphaFoldDB" id="A0A8H3FI75"/>
<feature type="region of interest" description="Disordered" evidence="1">
    <location>
        <begin position="138"/>
        <end position="168"/>
    </location>
</feature>
<evidence type="ECO:0000256" key="1">
    <source>
        <dbReference type="SAM" id="MobiDB-lite"/>
    </source>
</evidence>
<feature type="compositionally biased region" description="Polar residues" evidence="1">
    <location>
        <begin position="78"/>
        <end position="87"/>
    </location>
</feature>
<feature type="compositionally biased region" description="Polar residues" evidence="1">
    <location>
        <begin position="152"/>
        <end position="161"/>
    </location>
</feature>
<protein>
    <submittedName>
        <fullName evidence="2">Uncharacterized protein</fullName>
    </submittedName>
</protein>
<feature type="region of interest" description="Disordered" evidence="1">
    <location>
        <begin position="78"/>
        <end position="104"/>
    </location>
</feature>
<comment type="caution">
    <text evidence="2">The sequence shown here is derived from an EMBL/GenBank/DDBJ whole genome shotgun (WGS) entry which is preliminary data.</text>
</comment>
<name>A0A8H3FI75_9LECA</name>
<evidence type="ECO:0000313" key="2">
    <source>
        <dbReference type="EMBL" id="CAF9925081.1"/>
    </source>
</evidence>
<sequence length="219" mass="24504">MSGFVDDADSAMKKAGSIYREGQAVFAKNEGDGKDKMYVEEDSKSGKYKLRKGRTKARDIPLCLEIFSARRLFSRELSSMTPKSRGTPSPWHSDPGGPAHPGTFELPSAFRATFSYTPSQLYRSLTLKPDQLSAVYSSPSPRHVANSARIPGQSSYGSWSPTVRPRGYGAQSDRRIYVVEDMTIEELIEKYIQQPHRSALVPKGLMVEMDMLDRKVSWT</sequence>
<organism evidence="2 3">
    <name type="scientific">Alectoria fallacina</name>
    <dbReference type="NCBI Taxonomy" id="1903189"/>
    <lineage>
        <taxon>Eukaryota</taxon>
        <taxon>Fungi</taxon>
        <taxon>Dikarya</taxon>
        <taxon>Ascomycota</taxon>
        <taxon>Pezizomycotina</taxon>
        <taxon>Lecanoromycetes</taxon>
        <taxon>OSLEUM clade</taxon>
        <taxon>Lecanoromycetidae</taxon>
        <taxon>Lecanorales</taxon>
        <taxon>Lecanorineae</taxon>
        <taxon>Parmeliaceae</taxon>
        <taxon>Alectoria</taxon>
    </lineage>
</organism>
<keyword evidence="3" id="KW-1185">Reference proteome</keyword>
<accession>A0A8H3FI75</accession>
<reference evidence="2" key="1">
    <citation type="submission" date="2021-03" db="EMBL/GenBank/DDBJ databases">
        <authorList>
            <person name="Tagirdzhanova G."/>
        </authorList>
    </citation>
    <scope>NUCLEOTIDE SEQUENCE</scope>
</reference>
<evidence type="ECO:0000313" key="3">
    <source>
        <dbReference type="Proteomes" id="UP000664203"/>
    </source>
</evidence>
<proteinExistence type="predicted"/>
<dbReference type="Proteomes" id="UP000664203">
    <property type="component" value="Unassembled WGS sequence"/>
</dbReference>